<organism evidence="1 2">
    <name type="scientific">Catenuloplanes nepalensis</name>
    <dbReference type="NCBI Taxonomy" id="587533"/>
    <lineage>
        <taxon>Bacteria</taxon>
        <taxon>Bacillati</taxon>
        <taxon>Actinomycetota</taxon>
        <taxon>Actinomycetes</taxon>
        <taxon>Micromonosporales</taxon>
        <taxon>Micromonosporaceae</taxon>
        <taxon>Catenuloplanes</taxon>
    </lineage>
</organism>
<dbReference type="Proteomes" id="UP001240984">
    <property type="component" value="Unassembled WGS sequence"/>
</dbReference>
<name>A0ABT9N237_9ACTN</name>
<accession>A0ABT9N237</accession>
<dbReference type="RefSeq" id="WP_306834963.1">
    <property type="nucleotide sequence ID" value="NZ_JAUSRA010000001.1"/>
</dbReference>
<dbReference type="EMBL" id="JAUSRA010000001">
    <property type="protein sequence ID" value="MDP9797568.1"/>
    <property type="molecule type" value="Genomic_DNA"/>
</dbReference>
<evidence type="ECO:0000313" key="2">
    <source>
        <dbReference type="Proteomes" id="UP001240984"/>
    </source>
</evidence>
<dbReference type="Pfam" id="PF14076">
    <property type="entry name" value="DUF4258"/>
    <property type="match status" value="1"/>
</dbReference>
<dbReference type="InterPro" id="IPR025354">
    <property type="entry name" value="DUF4258"/>
</dbReference>
<sequence>MPLDFTEHALQRMWQRDILIEDVEKALRNPIRREAGEPGTVWIYGYAATGEELKVCVRAGDEEFVITAVWASR</sequence>
<protein>
    <recommendedName>
        <fullName evidence="3">DUF4258 domain-containing protein</fullName>
    </recommendedName>
</protein>
<gene>
    <name evidence="1" type="ORF">J2S43_006080</name>
</gene>
<proteinExistence type="predicted"/>
<comment type="caution">
    <text evidence="1">The sequence shown here is derived from an EMBL/GenBank/DDBJ whole genome shotgun (WGS) entry which is preliminary data.</text>
</comment>
<evidence type="ECO:0008006" key="3">
    <source>
        <dbReference type="Google" id="ProtNLM"/>
    </source>
</evidence>
<keyword evidence="2" id="KW-1185">Reference proteome</keyword>
<reference evidence="1 2" key="1">
    <citation type="submission" date="2023-07" db="EMBL/GenBank/DDBJ databases">
        <title>Sequencing the genomes of 1000 actinobacteria strains.</title>
        <authorList>
            <person name="Klenk H.-P."/>
        </authorList>
    </citation>
    <scope>NUCLEOTIDE SEQUENCE [LARGE SCALE GENOMIC DNA]</scope>
    <source>
        <strain evidence="1 2">DSM 44710</strain>
    </source>
</reference>
<evidence type="ECO:0000313" key="1">
    <source>
        <dbReference type="EMBL" id="MDP9797568.1"/>
    </source>
</evidence>